<organism evidence="1 2">
    <name type="scientific">Scutellospora calospora</name>
    <dbReference type="NCBI Taxonomy" id="85575"/>
    <lineage>
        <taxon>Eukaryota</taxon>
        <taxon>Fungi</taxon>
        <taxon>Fungi incertae sedis</taxon>
        <taxon>Mucoromycota</taxon>
        <taxon>Glomeromycotina</taxon>
        <taxon>Glomeromycetes</taxon>
        <taxon>Diversisporales</taxon>
        <taxon>Gigasporaceae</taxon>
        <taxon>Scutellospora</taxon>
    </lineage>
</organism>
<evidence type="ECO:0000313" key="1">
    <source>
        <dbReference type="EMBL" id="CAG8469842.1"/>
    </source>
</evidence>
<proteinExistence type="predicted"/>
<accession>A0ACA9KG76</accession>
<reference evidence="1" key="1">
    <citation type="submission" date="2021-06" db="EMBL/GenBank/DDBJ databases">
        <authorList>
            <person name="Kallberg Y."/>
            <person name="Tangrot J."/>
            <person name="Rosling A."/>
        </authorList>
    </citation>
    <scope>NUCLEOTIDE SEQUENCE</scope>
    <source>
        <strain evidence="1">AU212A</strain>
    </source>
</reference>
<keyword evidence="2" id="KW-1185">Reference proteome</keyword>
<dbReference type="Proteomes" id="UP000789860">
    <property type="component" value="Unassembled WGS sequence"/>
</dbReference>
<protein>
    <submittedName>
        <fullName evidence="1">11042_t:CDS:1</fullName>
    </submittedName>
</protein>
<evidence type="ECO:0000313" key="2">
    <source>
        <dbReference type="Proteomes" id="UP000789860"/>
    </source>
</evidence>
<name>A0ACA9KG76_9GLOM</name>
<sequence length="59" mass="6786">KQRSIFPPTPKPIRNNNKHNWVKLWATAERVPKKAAKKKTLEKISDIVPLTLGNITTMH</sequence>
<gene>
    <name evidence="1" type="ORF">SCALOS_LOCUS1979</name>
</gene>
<feature type="non-terminal residue" evidence="1">
    <location>
        <position position="1"/>
    </location>
</feature>
<dbReference type="EMBL" id="CAJVPM010001595">
    <property type="protein sequence ID" value="CAG8469842.1"/>
    <property type="molecule type" value="Genomic_DNA"/>
</dbReference>
<comment type="caution">
    <text evidence="1">The sequence shown here is derived from an EMBL/GenBank/DDBJ whole genome shotgun (WGS) entry which is preliminary data.</text>
</comment>